<keyword evidence="3" id="KW-1185">Reference proteome</keyword>
<reference evidence="2" key="1">
    <citation type="submission" date="2023-03" db="EMBL/GenBank/DDBJ databases">
        <title>Massive genome expansion in bonnet fungi (Mycena s.s.) driven by repeated elements and novel gene families across ecological guilds.</title>
        <authorList>
            <consortium name="Lawrence Berkeley National Laboratory"/>
            <person name="Harder C.B."/>
            <person name="Miyauchi S."/>
            <person name="Viragh M."/>
            <person name="Kuo A."/>
            <person name="Thoen E."/>
            <person name="Andreopoulos B."/>
            <person name="Lu D."/>
            <person name="Skrede I."/>
            <person name="Drula E."/>
            <person name="Henrissat B."/>
            <person name="Morin E."/>
            <person name="Kohler A."/>
            <person name="Barry K."/>
            <person name="LaButti K."/>
            <person name="Morin E."/>
            <person name="Salamov A."/>
            <person name="Lipzen A."/>
            <person name="Mereny Z."/>
            <person name="Hegedus B."/>
            <person name="Baldrian P."/>
            <person name="Stursova M."/>
            <person name="Weitz H."/>
            <person name="Taylor A."/>
            <person name="Grigoriev I.V."/>
            <person name="Nagy L.G."/>
            <person name="Martin F."/>
            <person name="Kauserud H."/>
        </authorList>
    </citation>
    <scope>NUCLEOTIDE SEQUENCE</scope>
    <source>
        <strain evidence="2">CBHHK002</strain>
    </source>
</reference>
<sequence length="227" mass="25167">MTSDGCGSHQWLILVGGAIEHRNVILPWYGSNGCNTKWLIKLTDALLHITNRITPHIARSDIYDGVDNIADFVGSIFIANILNWMLFGVLIMQLSLPSVSSGPVEELKPLDTYCQNYPNNRLGLRIFGSPIILRHGNPALNTILNVLYYFDQFVTGGIYETLKQITEMVEKGSKNRIFASTHVQLASDAATFAPTINFDLSGSKPLIRFFRLSSPSHDSVLTTVLVT</sequence>
<accession>A0AAD6ZYZ4</accession>
<organism evidence="2 3">
    <name type="scientific">Mycena albidolilacea</name>
    <dbReference type="NCBI Taxonomy" id="1033008"/>
    <lineage>
        <taxon>Eukaryota</taxon>
        <taxon>Fungi</taxon>
        <taxon>Dikarya</taxon>
        <taxon>Basidiomycota</taxon>
        <taxon>Agaricomycotina</taxon>
        <taxon>Agaricomycetes</taxon>
        <taxon>Agaricomycetidae</taxon>
        <taxon>Agaricales</taxon>
        <taxon>Marasmiineae</taxon>
        <taxon>Mycenaceae</taxon>
        <taxon>Mycena</taxon>
    </lineage>
</organism>
<evidence type="ECO:0000313" key="3">
    <source>
        <dbReference type="Proteomes" id="UP001218218"/>
    </source>
</evidence>
<dbReference type="AlphaFoldDB" id="A0AAD6ZYZ4"/>
<keyword evidence="1" id="KW-0812">Transmembrane</keyword>
<gene>
    <name evidence="2" type="ORF">DFH08DRAFT_1008387</name>
</gene>
<evidence type="ECO:0000256" key="1">
    <source>
        <dbReference type="SAM" id="Phobius"/>
    </source>
</evidence>
<dbReference type="EMBL" id="JARIHO010000021">
    <property type="protein sequence ID" value="KAJ7346296.1"/>
    <property type="molecule type" value="Genomic_DNA"/>
</dbReference>
<proteinExistence type="predicted"/>
<feature type="transmembrane region" description="Helical" evidence="1">
    <location>
        <begin position="72"/>
        <end position="92"/>
    </location>
</feature>
<keyword evidence="1" id="KW-0472">Membrane</keyword>
<comment type="caution">
    <text evidence="2">The sequence shown here is derived from an EMBL/GenBank/DDBJ whole genome shotgun (WGS) entry which is preliminary data.</text>
</comment>
<protein>
    <submittedName>
        <fullName evidence="2">Uncharacterized protein</fullName>
    </submittedName>
</protein>
<evidence type="ECO:0000313" key="2">
    <source>
        <dbReference type="EMBL" id="KAJ7346296.1"/>
    </source>
</evidence>
<keyword evidence="1" id="KW-1133">Transmembrane helix</keyword>
<name>A0AAD6ZYZ4_9AGAR</name>
<dbReference type="Proteomes" id="UP001218218">
    <property type="component" value="Unassembled WGS sequence"/>
</dbReference>